<reference evidence="2" key="2">
    <citation type="submission" date="2015-01" db="EMBL/GenBank/DDBJ databases">
        <title>Evolutionary Origins and Diversification of the Mycorrhizal Mutualists.</title>
        <authorList>
            <consortium name="DOE Joint Genome Institute"/>
            <consortium name="Mycorrhizal Genomics Consortium"/>
            <person name="Kohler A."/>
            <person name="Kuo A."/>
            <person name="Nagy L.G."/>
            <person name="Floudas D."/>
            <person name="Copeland A."/>
            <person name="Barry K.W."/>
            <person name="Cichocki N."/>
            <person name="Veneault-Fourrey C."/>
            <person name="LaButti K."/>
            <person name="Lindquist E.A."/>
            <person name="Lipzen A."/>
            <person name="Lundell T."/>
            <person name="Morin E."/>
            <person name="Murat C."/>
            <person name="Riley R."/>
            <person name="Ohm R."/>
            <person name="Sun H."/>
            <person name="Tunlid A."/>
            <person name="Henrissat B."/>
            <person name="Grigoriev I.V."/>
            <person name="Hibbett D.S."/>
            <person name="Martin F."/>
        </authorList>
    </citation>
    <scope>NUCLEOTIDE SEQUENCE [LARGE SCALE GENOMIC DNA]</scope>
    <source>
        <strain evidence="2">Marx 270</strain>
    </source>
</reference>
<gene>
    <name evidence="1" type="ORF">M404DRAFT_1002048</name>
</gene>
<sequence length="274" mass="30568">MTTHDQLHSNRLRYEMSVELVKGEVSKISALRSAPHTKQLQFSVDICLVALGVRTAYLVDALTPPDPVSVFTSLLKSLRSKSQLFGDVFLLSVPMHMQTFFVRRTVLLEYTLLNFPSFVLLDQNLTVSPSEPDGLRDILLNWSCEILRQGGLSCSLPDDLTQEPLIPLAGVLLDYPLAYVPVSAHQSTFLAGEPLDVYEVAFNHPSRDVFSTPGTSEFVFIKFSCPQRVGEKDSSLSPSCLLLLLKHKFGFRLENIGASVSIRHYTEKLDRVAL</sequence>
<dbReference type="InParanoid" id="A0A0C3J180"/>
<dbReference type="HOGENOM" id="CLU_086728_0_0_1"/>
<protein>
    <submittedName>
        <fullName evidence="1">Uncharacterized protein</fullName>
    </submittedName>
</protein>
<accession>A0A0C3J180</accession>
<dbReference type="AlphaFoldDB" id="A0A0C3J180"/>
<proteinExistence type="predicted"/>
<reference evidence="1 2" key="1">
    <citation type="submission" date="2014-04" db="EMBL/GenBank/DDBJ databases">
        <authorList>
            <consortium name="DOE Joint Genome Institute"/>
            <person name="Kuo A."/>
            <person name="Kohler A."/>
            <person name="Costa M.D."/>
            <person name="Nagy L.G."/>
            <person name="Floudas D."/>
            <person name="Copeland A."/>
            <person name="Barry K.W."/>
            <person name="Cichocki N."/>
            <person name="Veneault-Fourrey C."/>
            <person name="LaButti K."/>
            <person name="Lindquist E.A."/>
            <person name="Lipzen A."/>
            <person name="Lundell T."/>
            <person name="Morin E."/>
            <person name="Murat C."/>
            <person name="Sun H."/>
            <person name="Tunlid A."/>
            <person name="Henrissat B."/>
            <person name="Grigoriev I.V."/>
            <person name="Hibbett D.S."/>
            <person name="Martin F."/>
            <person name="Nordberg H.P."/>
            <person name="Cantor M.N."/>
            <person name="Hua S.X."/>
        </authorList>
    </citation>
    <scope>NUCLEOTIDE SEQUENCE [LARGE SCALE GENOMIC DNA]</scope>
    <source>
        <strain evidence="1 2">Marx 270</strain>
    </source>
</reference>
<evidence type="ECO:0000313" key="1">
    <source>
        <dbReference type="EMBL" id="KIO02818.1"/>
    </source>
</evidence>
<evidence type="ECO:0000313" key="2">
    <source>
        <dbReference type="Proteomes" id="UP000054217"/>
    </source>
</evidence>
<dbReference type="OrthoDB" id="3267419at2759"/>
<organism evidence="1 2">
    <name type="scientific">Pisolithus tinctorius Marx 270</name>
    <dbReference type="NCBI Taxonomy" id="870435"/>
    <lineage>
        <taxon>Eukaryota</taxon>
        <taxon>Fungi</taxon>
        <taxon>Dikarya</taxon>
        <taxon>Basidiomycota</taxon>
        <taxon>Agaricomycotina</taxon>
        <taxon>Agaricomycetes</taxon>
        <taxon>Agaricomycetidae</taxon>
        <taxon>Boletales</taxon>
        <taxon>Sclerodermatineae</taxon>
        <taxon>Pisolithaceae</taxon>
        <taxon>Pisolithus</taxon>
    </lineage>
</organism>
<dbReference type="EMBL" id="KN831980">
    <property type="protein sequence ID" value="KIO02818.1"/>
    <property type="molecule type" value="Genomic_DNA"/>
</dbReference>
<keyword evidence="2" id="KW-1185">Reference proteome</keyword>
<dbReference type="Proteomes" id="UP000054217">
    <property type="component" value="Unassembled WGS sequence"/>
</dbReference>
<name>A0A0C3J180_PISTI</name>